<keyword evidence="2" id="KW-1185">Reference proteome</keyword>
<accession>A0ACB7XKT5</accession>
<dbReference type="Proteomes" id="UP000828048">
    <property type="component" value="Chromosome 10"/>
</dbReference>
<sequence length="254" mass="27325">MPSVVILTHTQVHGGLVLSTGGISTGFVVSQEGHIMTCAHCAGKERQFIDKRGIHRNIFLESETYVKFLDRDISPVRAELVVAVPEFDLAILKIPGLPEGVMANTVVSFSETAPEIGDSVFVTGHPSLEYATRCGIISSPACFPHHFSFSARVFEDLFKRTVNGLHLIEIDINCRPGFSGAPVFSPTGEVVGMVLATLANTTLALPSLFCQAVVNYALHNPSIGGAKIMGGARFIPEDLKVESHLVARLSVKKD</sequence>
<dbReference type="EMBL" id="CM037160">
    <property type="protein sequence ID" value="KAH7841267.1"/>
    <property type="molecule type" value="Genomic_DNA"/>
</dbReference>
<evidence type="ECO:0000313" key="2">
    <source>
        <dbReference type="Proteomes" id="UP000828048"/>
    </source>
</evidence>
<protein>
    <submittedName>
        <fullName evidence="1">Uncharacterized protein</fullName>
    </submittedName>
</protein>
<name>A0ACB7XKT5_9ERIC</name>
<comment type="caution">
    <text evidence="1">The sequence shown here is derived from an EMBL/GenBank/DDBJ whole genome shotgun (WGS) entry which is preliminary data.</text>
</comment>
<organism evidence="1 2">
    <name type="scientific">Vaccinium darrowii</name>
    <dbReference type="NCBI Taxonomy" id="229202"/>
    <lineage>
        <taxon>Eukaryota</taxon>
        <taxon>Viridiplantae</taxon>
        <taxon>Streptophyta</taxon>
        <taxon>Embryophyta</taxon>
        <taxon>Tracheophyta</taxon>
        <taxon>Spermatophyta</taxon>
        <taxon>Magnoliopsida</taxon>
        <taxon>eudicotyledons</taxon>
        <taxon>Gunneridae</taxon>
        <taxon>Pentapetalae</taxon>
        <taxon>asterids</taxon>
        <taxon>Ericales</taxon>
        <taxon>Ericaceae</taxon>
        <taxon>Vaccinioideae</taxon>
        <taxon>Vaccinieae</taxon>
        <taxon>Vaccinium</taxon>
    </lineage>
</organism>
<reference evidence="1 2" key="1">
    <citation type="journal article" date="2021" name="Hortic Res">
        <title>High-quality reference genome and annotation aids understanding of berry development for evergreen blueberry (Vaccinium darrowii).</title>
        <authorList>
            <person name="Yu J."/>
            <person name="Hulse-Kemp A.M."/>
            <person name="Babiker E."/>
            <person name="Staton M."/>
        </authorList>
    </citation>
    <scope>NUCLEOTIDE SEQUENCE [LARGE SCALE GENOMIC DNA]</scope>
    <source>
        <strain evidence="2">cv. NJ 8807/NJ 8810</strain>
        <tissue evidence="1">Young leaf</tissue>
    </source>
</reference>
<gene>
    <name evidence="1" type="ORF">Vadar_027763</name>
</gene>
<proteinExistence type="predicted"/>
<evidence type="ECO:0000313" key="1">
    <source>
        <dbReference type="EMBL" id="KAH7841267.1"/>
    </source>
</evidence>